<reference evidence="1" key="1">
    <citation type="submission" date="2022-05" db="EMBL/GenBank/DDBJ databases">
        <title>The Musa troglodytarum L. genome provides insights into the mechanism of non-climacteric behaviour and enrichment of carotenoids.</title>
        <authorList>
            <person name="Wang J."/>
        </authorList>
    </citation>
    <scope>NUCLEOTIDE SEQUENCE</scope>
    <source>
        <tissue evidence="1">Leaf</tissue>
    </source>
</reference>
<organism evidence="1 2">
    <name type="scientific">Musa troglodytarum</name>
    <name type="common">fe'i banana</name>
    <dbReference type="NCBI Taxonomy" id="320322"/>
    <lineage>
        <taxon>Eukaryota</taxon>
        <taxon>Viridiplantae</taxon>
        <taxon>Streptophyta</taxon>
        <taxon>Embryophyta</taxon>
        <taxon>Tracheophyta</taxon>
        <taxon>Spermatophyta</taxon>
        <taxon>Magnoliopsida</taxon>
        <taxon>Liliopsida</taxon>
        <taxon>Zingiberales</taxon>
        <taxon>Musaceae</taxon>
        <taxon>Musa</taxon>
    </lineage>
</organism>
<dbReference type="GO" id="GO:0030154">
    <property type="term" value="P:cell differentiation"/>
    <property type="evidence" value="ECO:0007669"/>
    <property type="project" value="TreeGrafter"/>
</dbReference>
<evidence type="ECO:0000313" key="1">
    <source>
        <dbReference type="EMBL" id="URE22471.1"/>
    </source>
</evidence>
<dbReference type="AlphaFoldDB" id="A0A9E7GW95"/>
<name>A0A9E7GW95_9LILI</name>
<dbReference type="GO" id="GO:0006355">
    <property type="term" value="P:regulation of DNA-templated transcription"/>
    <property type="evidence" value="ECO:0007669"/>
    <property type="project" value="TreeGrafter"/>
</dbReference>
<accession>A0A9E7GW95</accession>
<dbReference type="OrthoDB" id="2143914at2759"/>
<dbReference type="EMBL" id="CP097510">
    <property type="protein sequence ID" value="URE22471.1"/>
    <property type="molecule type" value="Genomic_DNA"/>
</dbReference>
<evidence type="ECO:0000313" key="2">
    <source>
        <dbReference type="Proteomes" id="UP001055439"/>
    </source>
</evidence>
<dbReference type="Proteomes" id="UP001055439">
    <property type="component" value="Chromosome 8"/>
</dbReference>
<dbReference type="GO" id="GO:0005634">
    <property type="term" value="C:nucleus"/>
    <property type="evidence" value="ECO:0007669"/>
    <property type="project" value="TreeGrafter"/>
</dbReference>
<dbReference type="GO" id="GO:0000976">
    <property type="term" value="F:transcription cis-regulatory region binding"/>
    <property type="evidence" value="ECO:0007669"/>
    <property type="project" value="TreeGrafter"/>
</dbReference>
<dbReference type="PANTHER" id="PTHR47998">
    <property type="entry name" value="TRANSCRIPTION FACTOR MYB51-LIKE ISOFORM X1"/>
    <property type="match status" value="1"/>
</dbReference>
<gene>
    <name evidence="1" type="ORF">MUK42_17619</name>
</gene>
<proteinExistence type="predicted"/>
<keyword evidence="2" id="KW-1185">Reference proteome</keyword>
<protein>
    <submittedName>
        <fullName evidence="1">Myb-like DNA-binding domain</fullName>
    </submittedName>
</protein>
<dbReference type="PANTHER" id="PTHR47998:SF93">
    <property type="entry name" value="MYB-LIKE TRANSCRIPTION FACTOR ETC1"/>
    <property type="match status" value="1"/>
</dbReference>
<keyword evidence="1" id="KW-0238">DNA-binding</keyword>
<dbReference type="InterPro" id="IPR015495">
    <property type="entry name" value="Myb_TF_plants"/>
</dbReference>
<sequence>MEVNSKEWGFIRMSEQEEDLIRRIWGLIAGRIPGRKPEEIERFWVMRHGESFAEKRLKRAADQSYFPKSMGKRICRLQQETIHRELEDVSSKEWEFIDMSEQEEDLIHRMYRLVGDRQALPSPSLALRYMWGLIAGRVPGRKAEEIERFWIMSHGAPFAEKRLKREAVRSGRATP</sequence>